<gene>
    <name evidence="3" type="ORF">FD01_GL000109</name>
</gene>
<sequence>MRKINDDAETLIVTAKDPEDTVVVMGKHDYDSMQETMRILSNPYLMEKLRRGDAQIAAGKAKQHDLLTDFDDD</sequence>
<dbReference type="Pfam" id="PF02604">
    <property type="entry name" value="PhdYeFM_antitox"/>
    <property type="match status" value="1"/>
</dbReference>
<dbReference type="EMBL" id="AZEU01000081">
    <property type="protein sequence ID" value="KRL49087.1"/>
    <property type="molecule type" value="Genomic_DNA"/>
</dbReference>
<comment type="function">
    <text evidence="2">Antitoxin component of a type II toxin-antitoxin (TA) system.</text>
</comment>
<evidence type="ECO:0000313" key="3">
    <source>
        <dbReference type="EMBL" id="KRL49087.1"/>
    </source>
</evidence>
<dbReference type="AlphaFoldDB" id="A0A0R1QX97"/>
<organism evidence="3 4">
    <name type="scientific">Lacticaseibacillus manihotivorans DSM 13343 = JCM 12514</name>
    <dbReference type="NCBI Taxonomy" id="1423769"/>
    <lineage>
        <taxon>Bacteria</taxon>
        <taxon>Bacillati</taxon>
        <taxon>Bacillota</taxon>
        <taxon>Bacilli</taxon>
        <taxon>Lactobacillales</taxon>
        <taxon>Lactobacillaceae</taxon>
        <taxon>Lacticaseibacillus</taxon>
    </lineage>
</organism>
<evidence type="ECO:0000313" key="4">
    <source>
        <dbReference type="Proteomes" id="UP000051790"/>
    </source>
</evidence>
<reference evidence="3 4" key="1">
    <citation type="journal article" date="2015" name="Genome Announc.">
        <title>Expanding the biotechnology potential of lactobacilli through comparative genomics of 213 strains and associated genera.</title>
        <authorList>
            <person name="Sun Z."/>
            <person name="Harris H.M."/>
            <person name="McCann A."/>
            <person name="Guo C."/>
            <person name="Argimon S."/>
            <person name="Zhang W."/>
            <person name="Yang X."/>
            <person name="Jeffery I.B."/>
            <person name="Cooney J.C."/>
            <person name="Kagawa T.F."/>
            <person name="Liu W."/>
            <person name="Song Y."/>
            <person name="Salvetti E."/>
            <person name="Wrobel A."/>
            <person name="Rasinkangas P."/>
            <person name="Parkhill J."/>
            <person name="Rea M.C."/>
            <person name="O'Sullivan O."/>
            <person name="Ritari J."/>
            <person name="Douillard F.P."/>
            <person name="Paul Ross R."/>
            <person name="Yang R."/>
            <person name="Briner A.E."/>
            <person name="Felis G.E."/>
            <person name="de Vos W.M."/>
            <person name="Barrangou R."/>
            <person name="Klaenhammer T.R."/>
            <person name="Caufield P.W."/>
            <person name="Cui Y."/>
            <person name="Zhang H."/>
            <person name="O'Toole P.W."/>
        </authorList>
    </citation>
    <scope>NUCLEOTIDE SEQUENCE [LARGE SCALE GENOMIC DNA]</scope>
    <source>
        <strain evidence="3 4">DSM 13343</strain>
    </source>
</reference>
<dbReference type="PATRIC" id="fig|1423769.4.peg.123"/>
<proteinExistence type="inferred from homology"/>
<comment type="caution">
    <text evidence="3">The sequence shown here is derived from an EMBL/GenBank/DDBJ whole genome shotgun (WGS) entry which is preliminary data.</text>
</comment>
<dbReference type="Gene3D" id="3.40.1620.10">
    <property type="entry name" value="YefM-like domain"/>
    <property type="match status" value="1"/>
</dbReference>
<dbReference type="InterPro" id="IPR006442">
    <property type="entry name" value="Antitoxin_Phd/YefM"/>
</dbReference>
<dbReference type="Proteomes" id="UP000051790">
    <property type="component" value="Unassembled WGS sequence"/>
</dbReference>
<keyword evidence="4" id="KW-1185">Reference proteome</keyword>
<name>A0A0R1QX97_9LACO</name>
<accession>A0A0R1QX97</accession>
<protein>
    <recommendedName>
        <fullName evidence="2">Antitoxin</fullName>
    </recommendedName>
</protein>
<evidence type="ECO:0000256" key="1">
    <source>
        <dbReference type="ARBA" id="ARBA00009981"/>
    </source>
</evidence>
<comment type="similarity">
    <text evidence="1 2">Belongs to the phD/YefM antitoxin family.</text>
</comment>
<dbReference type="InterPro" id="IPR036165">
    <property type="entry name" value="YefM-like_sf"/>
</dbReference>
<evidence type="ECO:0000256" key="2">
    <source>
        <dbReference type="RuleBase" id="RU362080"/>
    </source>
</evidence>
<dbReference type="SUPFAM" id="SSF143120">
    <property type="entry name" value="YefM-like"/>
    <property type="match status" value="1"/>
</dbReference>